<protein>
    <submittedName>
        <fullName evidence="1">Putative cytoplasmic protein</fullName>
    </submittedName>
</protein>
<dbReference type="InterPro" id="IPR020378">
    <property type="entry name" value="DUF4186"/>
</dbReference>
<dbReference type="Proteomes" id="UP000029033">
    <property type="component" value="Unassembled WGS sequence"/>
</dbReference>
<reference evidence="1 2" key="1">
    <citation type="submission" date="2014-03" db="EMBL/GenBank/DDBJ databases">
        <title>Genomics of Bifidobacteria.</title>
        <authorList>
            <person name="Ventura M."/>
            <person name="Milani C."/>
            <person name="Lugli G.A."/>
        </authorList>
    </citation>
    <scope>NUCLEOTIDE SEQUENCE [LARGE SCALE GENOMIC DNA]</scope>
    <source>
        <strain evidence="1 2">LMG 21589</strain>
    </source>
</reference>
<dbReference type="EMBL" id="JGZO01000032">
    <property type="protein sequence ID" value="KFI90187.1"/>
    <property type="molecule type" value="Genomic_DNA"/>
</dbReference>
<comment type="caution">
    <text evidence="1">The sequence shown here is derived from an EMBL/GenBank/DDBJ whole genome shotgun (WGS) entry which is preliminary data.</text>
</comment>
<keyword evidence="2" id="KW-1185">Reference proteome</keyword>
<proteinExistence type="predicted"/>
<dbReference type="OrthoDB" id="3781311at2"/>
<gene>
    <name evidence="1" type="ORF">BSCA_2528</name>
</gene>
<accession>A0A087D3T7</accession>
<dbReference type="AlphaFoldDB" id="A0A087D3T7"/>
<dbReference type="eggNOG" id="ENOG5032RYJ">
    <property type="taxonomic scope" value="Bacteria"/>
</dbReference>
<evidence type="ECO:0000313" key="1">
    <source>
        <dbReference type="EMBL" id="KFI90187.1"/>
    </source>
</evidence>
<organism evidence="1 2">
    <name type="scientific">Bifidobacterium scardovii</name>
    <dbReference type="NCBI Taxonomy" id="158787"/>
    <lineage>
        <taxon>Bacteria</taxon>
        <taxon>Bacillati</taxon>
        <taxon>Actinomycetota</taxon>
        <taxon>Actinomycetes</taxon>
        <taxon>Bifidobacteriales</taxon>
        <taxon>Bifidobacteriaceae</taxon>
        <taxon>Bifidobacterium</taxon>
    </lineage>
</organism>
<dbReference type="RefSeq" id="WP_033519959.1">
    <property type="nucleotide sequence ID" value="NZ_CAUPKV010000052.1"/>
</dbReference>
<evidence type="ECO:0000313" key="2">
    <source>
        <dbReference type="Proteomes" id="UP000029033"/>
    </source>
</evidence>
<name>A0A087D3T7_9BIFI</name>
<dbReference type="GeneID" id="85166337"/>
<sequence length="131" mass="14942">MSDDGQRPDEQRWIADTLNRLSRSAFRAKFVLSDKDRAYARAKGKATIDRHAHEMLRARVGDAEPKNDGRQTPWRGHPVFTAQHATATCCRGCIAKWHHLEQGRALSDEDVDRLADLVMAWIERDLTNHPA</sequence>
<dbReference type="Pfam" id="PF13811">
    <property type="entry name" value="DUF4186"/>
    <property type="match status" value="1"/>
</dbReference>